<dbReference type="RefSeq" id="XP_064765502.1">
    <property type="nucleotide sequence ID" value="XM_064910577.1"/>
</dbReference>
<dbReference type="PANTHER" id="PTHR11496:SF83">
    <property type="entry name" value="HYDROXYACID-OXOACID TRANSHYDROGENASE, MITOCHONDRIAL"/>
    <property type="match status" value="1"/>
</dbReference>
<dbReference type="Gene3D" id="3.40.50.1970">
    <property type="match status" value="1"/>
</dbReference>
<evidence type="ECO:0000256" key="4">
    <source>
        <dbReference type="ARBA" id="ARBA00013182"/>
    </source>
</evidence>
<evidence type="ECO:0000256" key="3">
    <source>
        <dbReference type="ARBA" id="ARBA00010005"/>
    </source>
</evidence>
<keyword evidence="7" id="KW-0496">Mitochondrion</keyword>
<evidence type="ECO:0000256" key="1">
    <source>
        <dbReference type="ARBA" id="ARBA00000813"/>
    </source>
</evidence>
<evidence type="ECO:0000256" key="6">
    <source>
        <dbReference type="ARBA" id="ARBA00023002"/>
    </source>
</evidence>
<dbReference type="InterPro" id="IPR039697">
    <property type="entry name" value="Alcohol_dehydrogenase_Fe"/>
</dbReference>
<dbReference type="InterPro" id="IPR042157">
    <property type="entry name" value="HOT"/>
</dbReference>
<evidence type="ECO:0000256" key="5">
    <source>
        <dbReference type="ARBA" id="ARBA00022946"/>
    </source>
</evidence>
<sequence length="483" mass="51822">MLTKVAPTVRQRATSLLRTIQNHSGACPCHACQSGHFGSALDAVRKLASAPPQKEYAFELAASNIRYGNGVTREVGMDFKNLGAKKVAVFTDKTILNLDPMKNAIAALEAEGVQYEIYSDVRVEPKDGAVKDAIAWAKRTAPDAYLAVGGGSVMDTCKIASLYESYPDADFLDFVNAPLGKGRPIDKKLKPLIAVPTTAGTGSETTGTAIFDLVSAKAKTGIAHRALKPLLGIVDPINTRSMPSQVKSSSGLDVLCHSLESWTAIPYYERVPRPTNPLLRPAYQGANPISDVFSFEALRMTVKYLPRTVKDPEDTEAQEKMLLAATLAGVGFGNAGVHLCHGLSYPISGMNKGYKHAGYAVDHPIIPHGVSVAVTAPQVFRFTGPTNPDRHLQAAEVFGADISNAKAESAGEILGEAVQKFLIGLGDQPRGISDLGFTKEDIPALVDGAMPQNRVLMLAPNFQHDDERKREDLAKILEASLTY</sequence>
<organism evidence="11 12">
    <name type="scientific">Myxozyma melibiosi</name>
    <dbReference type="NCBI Taxonomy" id="54550"/>
    <lineage>
        <taxon>Eukaryota</taxon>
        <taxon>Fungi</taxon>
        <taxon>Dikarya</taxon>
        <taxon>Ascomycota</taxon>
        <taxon>Saccharomycotina</taxon>
        <taxon>Lipomycetes</taxon>
        <taxon>Lipomycetales</taxon>
        <taxon>Lipomycetaceae</taxon>
        <taxon>Myxozyma</taxon>
    </lineage>
</organism>
<name>A0ABR1EXZ5_9ASCO</name>
<evidence type="ECO:0000256" key="8">
    <source>
        <dbReference type="ARBA" id="ARBA00049496"/>
    </source>
</evidence>
<dbReference type="SUPFAM" id="SSF56796">
    <property type="entry name" value="Dehydroquinate synthase-like"/>
    <property type="match status" value="1"/>
</dbReference>
<dbReference type="Pfam" id="PF25137">
    <property type="entry name" value="ADH_Fe_C"/>
    <property type="match status" value="1"/>
</dbReference>
<dbReference type="Gene3D" id="1.20.1090.10">
    <property type="entry name" value="Dehydroquinate synthase-like - alpha domain"/>
    <property type="match status" value="1"/>
</dbReference>
<evidence type="ECO:0000259" key="9">
    <source>
        <dbReference type="Pfam" id="PF00465"/>
    </source>
</evidence>
<dbReference type="EC" id="1.1.99.24" evidence="4"/>
<dbReference type="PANTHER" id="PTHR11496">
    <property type="entry name" value="ALCOHOL DEHYDROGENASE"/>
    <property type="match status" value="1"/>
</dbReference>
<proteinExistence type="inferred from homology"/>
<keyword evidence="12" id="KW-1185">Reference proteome</keyword>
<dbReference type="InterPro" id="IPR056798">
    <property type="entry name" value="ADH_Fe_C"/>
</dbReference>
<dbReference type="CDD" id="cd08190">
    <property type="entry name" value="HOT"/>
    <property type="match status" value="1"/>
</dbReference>
<comment type="caution">
    <text evidence="11">The sequence shown here is derived from an EMBL/GenBank/DDBJ whole genome shotgun (WGS) entry which is preliminary data.</text>
</comment>
<comment type="similarity">
    <text evidence="3">Belongs to the iron-containing alcohol dehydrogenase family. Hydroxyacid-oxoacid transhydrogenase subfamily.</text>
</comment>
<reference evidence="11 12" key="1">
    <citation type="submission" date="2024-03" db="EMBL/GenBank/DDBJ databases">
        <title>Genome-scale model development and genomic sequencing of the oleaginous clade Lipomyces.</title>
        <authorList>
            <consortium name="Lawrence Berkeley National Laboratory"/>
            <person name="Czajka J.J."/>
            <person name="Han Y."/>
            <person name="Kim J."/>
            <person name="Mondo S.J."/>
            <person name="Hofstad B.A."/>
            <person name="Robles A."/>
            <person name="Haridas S."/>
            <person name="Riley R."/>
            <person name="LaButti K."/>
            <person name="Pangilinan J."/>
            <person name="Andreopoulos W."/>
            <person name="Lipzen A."/>
            <person name="Yan J."/>
            <person name="Wang M."/>
            <person name="Ng V."/>
            <person name="Grigoriev I.V."/>
            <person name="Spatafora J.W."/>
            <person name="Magnuson J.K."/>
            <person name="Baker S.E."/>
            <person name="Pomraning K.R."/>
        </authorList>
    </citation>
    <scope>NUCLEOTIDE SEQUENCE [LARGE SCALE GENOMIC DNA]</scope>
    <source>
        <strain evidence="11 12">Phaff 52-87</strain>
    </source>
</reference>
<dbReference type="GeneID" id="90036089"/>
<dbReference type="Proteomes" id="UP001498771">
    <property type="component" value="Unassembled WGS sequence"/>
</dbReference>
<dbReference type="InterPro" id="IPR001670">
    <property type="entry name" value="ADH_Fe/GldA"/>
</dbReference>
<dbReference type="EMBL" id="JBBJBU010000017">
    <property type="protein sequence ID" value="KAK7202469.1"/>
    <property type="molecule type" value="Genomic_DNA"/>
</dbReference>
<feature type="domain" description="Alcohol dehydrogenase iron-type/glycerol dehydrogenase GldA" evidence="9">
    <location>
        <begin position="63"/>
        <end position="236"/>
    </location>
</feature>
<accession>A0ABR1EXZ5</accession>
<protein>
    <recommendedName>
        <fullName evidence="4">hydroxyacid-oxoacid transhydrogenase</fullName>
        <ecNumber evidence="4">1.1.99.24</ecNumber>
    </recommendedName>
</protein>
<evidence type="ECO:0000256" key="7">
    <source>
        <dbReference type="ARBA" id="ARBA00023128"/>
    </source>
</evidence>
<evidence type="ECO:0000256" key="2">
    <source>
        <dbReference type="ARBA" id="ARBA00004173"/>
    </source>
</evidence>
<comment type="catalytic activity">
    <reaction evidence="1">
        <text>(S)-3-hydroxybutanoate + 2-oxoglutarate = (R)-2-hydroxyglutarate + acetoacetate</text>
        <dbReference type="Rhea" id="RHEA:23048"/>
        <dbReference type="ChEBI" id="CHEBI:11047"/>
        <dbReference type="ChEBI" id="CHEBI:13705"/>
        <dbReference type="ChEBI" id="CHEBI:15801"/>
        <dbReference type="ChEBI" id="CHEBI:16810"/>
        <dbReference type="EC" id="1.1.99.24"/>
    </reaction>
</comment>
<evidence type="ECO:0000259" key="10">
    <source>
        <dbReference type="Pfam" id="PF25137"/>
    </source>
</evidence>
<evidence type="ECO:0000313" key="11">
    <source>
        <dbReference type="EMBL" id="KAK7202469.1"/>
    </source>
</evidence>
<comment type="subcellular location">
    <subcellularLocation>
        <location evidence="2">Mitochondrion</location>
    </subcellularLocation>
</comment>
<keyword evidence="5" id="KW-0809">Transit peptide</keyword>
<comment type="catalytic activity">
    <reaction evidence="8">
        <text>4-hydroxybutanoate + 2-oxoglutarate = (R)-2-hydroxyglutarate + succinate semialdehyde</text>
        <dbReference type="Rhea" id="RHEA:24734"/>
        <dbReference type="ChEBI" id="CHEBI:15801"/>
        <dbReference type="ChEBI" id="CHEBI:16724"/>
        <dbReference type="ChEBI" id="CHEBI:16810"/>
        <dbReference type="ChEBI" id="CHEBI:57706"/>
        <dbReference type="EC" id="1.1.99.24"/>
    </reaction>
</comment>
<evidence type="ECO:0000313" key="12">
    <source>
        <dbReference type="Proteomes" id="UP001498771"/>
    </source>
</evidence>
<dbReference type="Pfam" id="PF00465">
    <property type="entry name" value="Fe-ADH"/>
    <property type="match status" value="1"/>
</dbReference>
<gene>
    <name evidence="11" type="ORF">BZA70DRAFT_242818</name>
</gene>
<feature type="domain" description="Fe-containing alcohol dehydrogenase-like C-terminal" evidence="10">
    <location>
        <begin position="285"/>
        <end position="479"/>
    </location>
</feature>
<keyword evidence="6" id="KW-0560">Oxidoreductase</keyword>